<feature type="compositionally biased region" description="Basic and acidic residues" evidence="2">
    <location>
        <begin position="18"/>
        <end position="42"/>
    </location>
</feature>
<keyword evidence="1" id="KW-0175">Coiled coil</keyword>
<dbReference type="GeneID" id="8859937"/>
<reference evidence="3 4" key="1">
    <citation type="journal article" date="2010" name="Cell">
        <title>The genome of Naegleria gruberi illuminates early eukaryotic versatility.</title>
        <authorList>
            <person name="Fritz-Laylin L.K."/>
            <person name="Prochnik S.E."/>
            <person name="Ginger M.L."/>
            <person name="Dacks J.B."/>
            <person name="Carpenter M.L."/>
            <person name="Field M.C."/>
            <person name="Kuo A."/>
            <person name="Paredez A."/>
            <person name="Chapman J."/>
            <person name="Pham J."/>
            <person name="Shu S."/>
            <person name="Neupane R."/>
            <person name="Cipriano M."/>
            <person name="Mancuso J."/>
            <person name="Tu H."/>
            <person name="Salamov A."/>
            <person name="Lindquist E."/>
            <person name="Shapiro H."/>
            <person name="Lucas S."/>
            <person name="Grigoriev I.V."/>
            <person name="Cande W.Z."/>
            <person name="Fulton C."/>
            <person name="Rokhsar D.S."/>
            <person name="Dawson S.C."/>
        </authorList>
    </citation>
    <scope>NUCLEOTIDE SEQUENCE [LARGE SCALE GENOMIC DNA]</scope>
    <source>
        <strain evidence="3 4">NEG-M</strain>
    </source>
</reference>
<evidence type="ECO:0000313" key="4">
    <source>
        <dbReference type="Proteomes" id="UP000006671"/>
    </source>
</evidence>
<organism evidence="4">
    <name type="scientific">Naegleria gruberi</name>
    <name type="common">Amoeba</name>
    <dbReference type="NCBI Taxonomy" id="5762"/>
    <lineage>
        <taxon>Eukaryota</taxon>
        <taxon>Discoba</taxon>
        <taxon>Heterolobosea</taxon>
        <taxon>Tetramitia</taxon>
        <taxon>Eutetramitia</taxon>
        <taxon>Vahlkampfiidae</taxon>
        <taxon>Naegleria</taxon>
    </lineage>
</organism>
<dbReference type="KEGG" id="ngr:NAEGRDRAFT_54294"/>
<gene>
    <name evidence="3" type="ORF">NAEGRDRAFT_54294</name>
</gene>
<evidence type="ECO:0000313" key="3">
    <source>
        <dbReference type="EMBL" id="EFC36592.1"/>
    </source>
</evidence>
<dbReference type="RefSeq" id="XP_002669336.1">
    <property type="nucleotide sequence ID" value="XM_002669290.1"/>
</dbReference>
<proteinExistence type="predicted"/>
<keyword evidence="4" id="KW-1185">Reference proteome</keyword>
<dbReference type="VEuPathDB" id="AmoebaDB:NAEGRDRAFT_54294"/>
<dbReference type="OMA" id="YSINETP"/>
<protein>
    <submittedName>
        <fullName evidence="3">Predicted protein</fullName>
    </submittedName>
</protein>
<evidence type="ECO:0000256" key="2">
    <source>
        <dbReference type="SAM" id="MobiDB-lite"/>
    </source>
</evidence>
<dbReference type="InParanoid" id="D2W2X5"/>
<accession>D2W2X5</accession>
<dbReference type="Proteomes" id="UP000006671">
    <property type="component" value="Unassembled WGS sequence"/>
</dbReference>
<dbReference type="EMBL" id="GG738928">
    <property type="protein sequence ID" value="EFC36592.1"/>
    <property type="molecule type" value="Genomic_DNA"/>
</dbReference>
<sequence>MAQYYLLRELDDLSLEDLHKSVKPTKKEKTSKDDKPRNKDQPSNDVIPQKLVVLNKSHQIKQRKVYERTKKEETRFIKPKRNIDHYNVAPTSHFEQLPTDCFLHIFEFMELTEIKRLAYRMSPCITLQLLETESNQGFYRLLCQEQMRMDLNCAIDSINERGKVRGNSRIRRYNRRVEDSSNRTILGPIKDLRENLRVCVLKAKSLFPYWFNENSALNKSVYEAVKHSYSINETPVYHNLSEHHQSISDQYKEKEEKEAVEKTNSFLEKLEKQVEKQSKRPSKWKQIWNGCFLQNLVNSTINATVEFEKRAQKDSPLISELASYLKTMSGLLTLENTQLRRKIMFETLTRRRVLTRFIENNSPIHMILRSGHTPLSVNIITKHWKIIKRTSRDFRFYLFVKCIWQLVDFKVIHALFKFGIVDSSILTHNFTNRGSRSVDIYFMTTIDKWNMNDNHITYFGNIFNLMVTTLDERGTEHYKKREIRSHSSLFSSSNPSVMLFLHRISQYRPSTKGNVADFFAEAIQKLKDKVITSSLADDRPTFEYVNFGKNKFATL</sequence>
<feature type="region of interest" description="Disordered" evidence="2">
    <location>
        <begin position="18"/>
        <end position="46"/>
    </location>
</feature>
<evidence type="ECO:0000256" key="1">
    <source>
        <dbReference type="SAM" id="Coils"/>
    </source>
</evidence>
<dbReference type="AlphaFoldDB" id="D2W2X5"/>
<feature type="coiled-coil region" evidence="1">
    <location>
        <begin position="237"/>
        <end position="280"/>
    </location>
</feature>
<name>D2W2X5_NAEGR</name>